<accession>A0AAV6PQ02</accession>
<sequence>MKAQAYVEEQQQCCDEMVENNTGESKDEASEVSDYELGYHAIPARPTFKQENDSTRYHPHPHTHTQSDSLKRERLHHSFQIPQSYSHQTQSHHTRQTSSIYHLSHSHTGATPRTNDPSSSSTADLRGRSLICCVNGLDRNHPNKQREYGQFIYDAAAGVNMVWQRLEDCYGSTEAIENALLKKVDEFPRISNRENQRLRELGDLLLKLEAARVDGFLPGLNYLGSSRGITQIAQKLPYSLQDKWVSVASHFKEKCRTTYPPFSFFALNDPSFASLEEVEQSFKSDCANIYRSNVYPHQREAGYTIASPPKDLFEEEDSLGKGVQQTPDDDQPAMSVEDQAFLDIMDREVFMDDSNSWVAPLPFRQPRCRLPSNRTQAVKCLAMLRRMLEKKPDMKEHMVAFKQKIFEAGQVRAVFDSSAKHDGVSLNDVLLTGPDLNNTLLGVLTHFRKEPVAVVTDIEQMLYCFKVCQEHCDFLRFLWFEDNDLTKEITEYRMTVHVFDNSPSPTVAIYGLRRAAMQGHKEYGTEAKQFVLRKFYVYDGLNSFSTDDDAIQVLQKTKEMELVEL</sequence>
<comment type="caution">
    <text evidence="2">The sequence shown here is derived from an EMBL/GenBank/DDBJ whole genome shotgun (WGS) entry which is preliminary data.</text>
</comment>
<dbReference type="AlphaFoldDB" id="A0AAV6PQ02"/>
<feature type="region of interest" description="Disordered" evidence="1">
    <location>
        <begin position="50"/>
        <end position="71"/>
    </location>
</feature>
<organism evidence="2 3">
    <name type="scientific">Solea senegalensis</name>
    <name type="common">Senegalese sole</name>
    <dbReference type="NCBI Taxonomy" id="28829"/>
    <lineage>
        <taxon>Eukaryota</taxon>
        <taxon>Metazoa</taxon>
        <taxon>Chordata</taxon>
        <taxon>Craniata</taxon>
        <taxon>Vertebrata</taxon>
        <taxon>Euteleostomi</taxon>
        <taxon>Actinopterygii</taxon>
        <taxon>Neopterygii</taxon>
        <taxon>Teleostei</taxon>
        <taxon>Neoteleostei</taxon>
        <taxon>Acanthomorphata</taxon>
        <taxon>Carangaria</taxon>
        <taxon>Pleuronectiformes</taxon>
        <taxon>Pleuronectoidei</taxon>
        <taxon>Soleidae</taxon>
        <taxon>Solea</taxon>
    </lineage>
</organism>
<proteinExistence type="predicted"/>
<gene>
    <name evidence="2" type="ORF">JOB18_010271</name>
</gene>
<protein>
    <submittedName>
        <fullName evidence="2">Uncharacterized protein</fullName>
    </submittedName>
</protein>
<dbReference type="PANTHER" id="PTHR47331:SF6">
    <property type="entry name" value="DOUBLECORTIN DOMAIN-CONTAINING PROTEIN"/>
    <property type="match status" value="1"/>
</dbReference>
<reference evidence="2 3" key="1">
    <citation type="journal article" date="2021" name="Sci. Rep.">
        <title>Chromosome anchoring in Senegalese sole (Solea senegalensis) reveals sex-associated markers and genome rearrangements in flatfish.</title>
        <authorList>
            <person name="Guerrero-Cozar I."/>
            <person name="Gomez-Garrido J."/>
            <person name="Berbel C."/>
            <person name="Martinez-Blanch J.F."/>
            <person name="Alioto T."/>
            <person name="Claros M.G."/>
            <person name="Gagnaire P.A."/>
            <person name="Manchado M."/>
        </authorList>
    </citation>
    <scope>NUCLEOTIDE SEQUENCE [LARGE SCALE GENOMIC DNA]</scope>
    <source>
        <strain evidence="2">Sse05_10M</strain>
    </source>
</reference>
<name>A0AAV6PQ02_SOLSE</name>
<dbReference type="PANTHER" id="PTHR47331">
    <property type="entry name" value="PHD-TYPE DOMAIN-CONTAINING PROTEIN"/>
    <property type="match status" value="1"/>
</dbReference>
<keyword evidence="3" id="KW-1185">Reference proteome</keyword>
<feature type="region of interest" description="Disordered" evidence="1">
    <location>
        <begin position="83"/>
        <end position="124"/>
    </location>
</feature>
<dbReference type="Proteomes" id="UP000693946">
    <property type="component" value="Unassembled WGS sequence"/>
</dbReference>
<dbReference type="EMBL" id="JAGKHQ010000167">
    <property type="protein sequence ID" value="KAG7471657.1"/>
    <property type="molecule type" value="Genomic_DNA"/>
</dbReference>
<feature type="compositionally biased region" description="Polar residues" evidence="1">
    <location>
        <begin position="96"/>
        <end position="123"/>
    </location>
</feature>
<evidence type="ECO:0000313" key="2">
    <source>
        <dbReference type="EMBL" id="KAG7471657.1"/>
    </source>
</evidence>
<evidence type="ECO:0000313" key="3">
    <source>
        <dbReference type="Proteomes" id="UP000693946"/>
    </source>
</evidence>
<evidence type="ECO:0000256" key="1">
    <source>
        <dbReference type="SAM" id="MobiDB-lite"/>
    </source>
</evidence>